<protein>
    <submittedName>
        <fullName evidence="2">Uncharacterized protein</fullName>
    </submittedName>
</protein>
<evidence type="ECO:0000313" key="2">
    <source>
        <dbReference type="EMBL" id="GIY32585.1"/>
    </source>
</evidence>
<evidence type="ECO:0000256" key="1">
    <source>
        <dbReference type="SAM" id="MobiDB-lite"/>
    </source>
</evidence>
<dbReference type="Proteomes" id="UP001054945">
    <property type="component" value="Unassembled WGS sequence"/>
</dbReference>
<accession>A0AAV4SJB9</accession>
<proteinExistence type="predicted"/>
<feature type="compositionally biased region" description="Basic and acidic residues" evidence="1">
    <location>
        <begin position="60"/>
        <end position="80"/>
    </location>
</feature>
<gene>
    <name evidence="2" type="ORF">CEXT_461161</name>
</gene>
<organism evidence="2 3">
    <name type="scientific">Caerostris extrusa</name>
    <name type="common">Bark spider</name>
    <name type="synonym">Caerostris bankana</name>
    <dbReference type="NCBI Taxonomy" id="172846"/>
    <lineage>
        <taxon>Eukaryota</taxon>
        <taxon>Metazoa</taxon>
        <taxon>Ecdysozoa</taxon>
        <taxon>Arthropoda</taxon>
        <taxon>Chelicerata</taxon>
        <taxon>Arachnida</taxon>
        <taxon>Araneae</taxon>
        <taxon>Araneomorphae</taxon>
        <taxon>Entelegynae</taxon>
        <taxon>Araneoidea</taxon>
        <taxon>Araneidae</taxon>
        <taxon>Caerostris</taxon>
    </lineage>
</organism>
<keyword evidence="3" id="KW-1185">Reference proteome</keyword>
<comment type="caution">
    <text evidence="2">The sequence shown here is derived from an EMBL/GenBank/DDBJ whole genome shotgun (WGS) entry which is preliminary data.</text>
</comment>
<dbReference type="EMBL" id="BPLR01009525">
    <property type="protein sequence ID" value="GIY32585.1"/>
    <property type="molecule type" value="Genomic_DNA"/>
</dbReference>
<sequence>MNSGKIRIIESGVRFSCLLFQKSRTLSAGSGVCLPFPNLLKVSCAEDFFCSRKKQTRRLLEEGSEARGREEARARERDGVRGALDGQLPLLRNGGGDQSRRSLSHEGRNTRVMVQLLAMARFSNFSFLCQWTLRNPEEVLDNAKEYYRTKAEETDHSTPLN</sequence>
<reference evidence="2 3" key="1">
    <citation type="submission" date="2021-06" db="EMBL/GenBank/DDBJ databases">
        <title>Caerostris extrusa draft genome.</title>
        <authorList>
            <person name="Kono N."/>
            <person name="Arakawa K."/>
        </authorList>
    </citation>
    <scope>NUCLEOTIDE SEQUENCE [LARGE SCALE GENOMIC DNA]</scope>
</reference>
<name>A0AAV4SJB9_CAEEX</name>
<feature type="region of interest" description="Disordered" evidence="1">
    <location>
        <begin position="60"/>
        <end position="105"/>
    </location>
</feature>
<evidence type="ECO:0000313" key="3">
    <source>
        <dbReference type="Proteomes" id="UP001054945"/>
    </source>
</evidence>
<dbReference type="AlphaFoldDB" id="A0AAV4SJB9"/>